<feature type="transmembrane region" description="Helical" evidence="7">
    <location>
        <begin position="384"/>
        <end position="404"/>
    </location>
</feature>
<feature type="transmembrane region" description="Helical" evidence="7">
    <location>
        <begin position="285"/>
        <end position="303"/>
    </location>
</feature>
<evidence type="ECO:0000313" key="10">
    <source>
        <dbReference type="Proteomes" id="UP000190625"/>
    </source>
</evidence>
<dbReference type="GO" id="GO:0022857">
    <property type="term" value="F:transmembrane transporter activity"/>
    <property type="evidence" value="ECO:0007669"/>
    <property type="project" value="InterPro"/>
</dbReference>
<dbReference type="InterPro" id="IPR050189">
    <property type="entry name" value="MFS_Efflux_Transporters"/>
</dbReference>
<reference evidence="10" key="1">
    <citation type="submission" date="2017-02" db="EMBL/GenBank/DDBJ databases">
        <authorList>
            <person name="Varghese N."/>
            <person name="Submissions S."/>
        </authorList>
    </citation>
    <scope>NUCLEOTIDE SEQUENCE [LARGE SCALE GENOMIC DNA]</scope>
    <source>
        <strain evidence="10">ATCC BAA-73</strain>
    </source>
</reference>
<feature type="transmembrane region" description="Helical" evidence="7">
    <location>
        <begin position="173"/>
        <end position="192"/>
    </location>
</feature>
<feature type="transmembrane region" description="Helical" evidence="7">
    <location>
        <begin position="219"/>
        <end position="240"/>
    </location>
</feature>
<dbReference type="InterPro" id="IPR011701">
    <property type="entry name" value="MFS"/>
</dbReference>
<sequence>MSANLEQSDKAEIVSPRRWVVLGIAWLSFFSIAMAWYVMPTLEHKLLEIYQIDSSQYSTAFTIPFLIAGLLAIGGGMLADRLGLRKTASLGIIISGLGILGRFQANGFISLLAPMMIVGVGLGLIMPNLPKLVSIWFPPEETGLATGIYNTGLMGGIATGLVIAPYLPGWSSGNILFGILIIVLGIVFFAIVRDTPPGKELPPTSLVDGLKSAIQSKSIWAAAFAVFMAMAGMVSVQAAYPGGLNKMYGIPMSTGGGIASMLTYPGILGSLTLPTWANKLDKRKLFLFILPIAFAVIMTLTWFSGDNITVLWIGTALAGYLAGGALPLIMEVPVFLTRMEDDPVEPQHVGGASGLLTSLMNIGGFIGLPFIVMPIITSFGYTKGFIVAVLIFAAQAIFALNITFPSKVS</sequence>
<dbReference type="EMBL" id="FUWM01000012">
    <property type="protein sequence ID" value="SJZ70638.1"/>
    <property type="molecule type" value="Genomic_DNA"/>
</dbReference>
<feature type="transmembrane region" description="Helical" evidence="7">
    <location>
        <begin position="20"/>
        <end position="39"/>
    </location>
</feature>
<feature type="domain" description="Major facilitator superfamily (MFS) profile" evidence="8">
    <location>
        <begin position="21"/>
        <end position="407"/>
    </location>
</feature>
<evidence type="ECO:0000259" key="8">
    <source>
        <dbReference type="PROSITE" id="PS50850"/>
    </source>
</evidence>
<dbReference type="AlphaFoldDB" id="A0A1T4MVG3"/>
<name>A0A1T4MVG3_9FIRM</name>
<evidence type="ECO:0000256" key="7">
    <source>
        <dbReference type="SAM" id="Phobius"/>
    </source>
</evidence>
<dbReference type="PANTHER" id="PTHR43124">
    <property type="entry name" value="PURINE EFFLUX PUMP PBUE"/>
    <property type="match status" value="1"/>
</dbReference>
<feature type="transmembrane region" description="Helical" evidence="7">
    <location>
        <begin position="349"/>
        <end position="372"/>
    </location>
</feature>
<dbReference type="Gene3D" id="1.20.1250.20">
    <property type="entry name" value="MFS general substrate transporter like domains"/>
    <property type="match status" value="2"/>
</dbReference>
<dbReference type="InterPro" id="IPR036259">
    <property type="entry name" value="MFS_trans_sf"/>
</dbReference>
<dbReference type="GO" id="GO:0005886">
    <property type="term" value="C:plasma membrane"/>
    <property type="evidence" value="ECO:0007669"/>
    <property type="project" value="UniProtKB-SubCell"/>
</dbReference>
<evidence type="ECO:0000256" key="1">
    <source>
        <dbReference type="ARBA" id="ARBA00004651"/>
    </source>
</evidence>
<dbReference type="OrthoDB" id="102502at2"/>
<dbReference type="CDD" id="cd06174">
    <property type="entry name" value="MFS"/>
    <property type="match status" value="1"/>
</dbReference>
<dbReference type="Pfam" id="PF07690">
    <property type="entry name" value="MFS_1"/>
    <property type="match status" value="1"/>
</dbReference>
<feature type="transmembrane region" description="Helical" evidence="7">
    <location>
        <begin position="252"/>
        <end position="273"/>
    </location>
</feature>
<evidence type="ECO:0000256" key="5">
    <source>
        <dbReference type="ARBA" id="ARBA00022989"/>
    </source>
</evidence>
<dbReference type="STRING" id="142842.SAMN02745118_01594"/>
<keyword evidence="5 7" id="KW-1133">Transmembrane helix</keyword>
<organism evidence="9 10">
    <name type="scientific">Selenihalanaerobacter shriftii</name>
    <dbReference type="NCBI Taxonomy" id="142842"/>
    <lineage>
        <taxon>Bacteria</taxon>
        <taxon>Bacillati</taxon>
        <taxon>Bacillota</taxon>
        <taxon>Clostridia</taxon>
        <taxon>Halanaerobiales</taxon>
        <taxon>Halobacteroidaceae</taxon>
        <taxon>Selenihalanaerobacter</taxon>
    </lineage>
</organism>
<comment type="subcellular location">
    <subcellularLocation>
        <location evidence="1">Cell membrane</location>
        <topology evidence="1">Multi-pass membrane protein</topology>
    </subcellularLocation>
</comment>
<evidence type="ECO:0000313" key="9">
    <source>
        <dbReference type="EMBL" id="SJZ70638.1"/>
    </source>
</evidence>
<proteinExistence type="predicted"/>
<protein>
    <submittedName>
        <fullName evidence="9">Major Facilitator Superfamily protein</fullName>
    </submittedName>
</protein>
<accession>A0A1T4MVG3</accession>
<keyword evidence="4 7" id="KW-0812">Transmembrane</keyword>
<gene>
    <name evidence="9" type="ORF">SAMN02745118_01594</name>
</gene>
<dbReference type="PROSITE" id="PS50850">
    <property type="entry name" value="MFS"/>
    <property type="match status" value="1"/>
</dbReference>
<dbReference type="Proteomes" id="UP000190625">
    <property type="component" value="Unassembled WGS sequence"/>
</dbReference>
<feature type="transmembrane region" description="Helical" evidence="7">
    <location>
        <begin position="147"/>
        <end position="167"/>
    </location>
</feature>
<dbReference type="PANTHER" id="PTHR43124:SF3">
    <property type="entry name" value="CHLORAMPHENICOL EFFLUX PUMP RV0191"/>
    <property type="match status" value="1"/>
</dbReference>
<dbReference type="InterPro" id="IPR020846">
    <property type="entry name" value="MFS_dom"/>
</dbReference>
<feature type="transmembrane region" description="Helical" evidence="7">
    <location>
        <begin position="309"/>
        <end position="329"/>
    </location>
</feature>
<evidence type="ECO:0000256" key="3">
    <source>
        <dbReference type="ARBA" id="ARBA00022475"/>
    </source>
</evidence>
<feature type="transmembrane region" description="Helical" evidence="7">
    <location>
        <begin position="59"/>
        <end position="79"/>
    </location>
</feature>
<keyword evidence="2" id="KW-0813">Transport</keyword>
<evidence type="ECO:0000256" key="6">
    <source>
        <dbReference type="ARBA" id="ARBA00023136"/>
    </source>
</evidence>
<evidence type="ECO:0000256" key="4">
    <source>
        <dbReference type="ARBA" id="ARBA00022692"/>
    </source>
</evidence>
<keyword evidence="6 7" id="KW-0472">Membrane</keyword>
<dbReference type="SUPFAM" id="SSF103473">
    <property type="entry name" value="MFS general substrate transporter"/>
    <property type="match status" value="1"/>
</dbReference>
<feature type="transmembrane region" description="Helical" evidence="7">
    <location>
        <begin position="109"/>
        <end position="126"/>
    </location>
</feature>
<keyword evidence="3" id="KW-1003">Cell membrane</keyword>
<dbReference type="RefSeq" id="WP_159442922.1">
    <property type="nucleotide sequence ID" value="NZ_FUWM01000012.1"/>
</dbReference>
<keyword evidence="10" id="KW-1185">Reference proteome</keyword>
<evidence type="ECO:0000256" key="2">
    <source>
        <dbReference type="ARBA" id="ARBA00022448"/>
    </source>
</evidence>